<evidence type="ECO:0000259" key="3">
    <source>
        <dbReference type="PROSITE" id="PS51140"/>
    </source>
</evidence>
<dbReference type="RefSeq" id="XP_022465664.1">
    <property type="nucleotide sequence ID" value="XM_022609249.1"/>
</dbReference>
<dbReference type="GO" id="GO:0031267">
    <property type="term" value="F:small GTPase binding"/>
    <property type="evidence" value="ECO:0007669"/>
    <property type="project" value="TreeGrafter"/>
</dbReference>
<dbReference type="Gene3D" id="1.10.246.120">
    <property type="match status" value="1"/>
</dbReference>
<dbReference type="SMART" id="SM00546">
    <property type="entry name" value="CUE"/>
    <property type="match status" value="1"/>
</dbReference>
<dbReference type="OMA" id="DVCIAKK"/>
<dbReference type="PANTHER" id="PTHR23101">
    <property type="entry name" value="RAB GDP/GTP EXCHANGE FACTOR"/>
    <property type="match status" value="1"/>
</dbReference>
<dbReference type="SUPFAM" id="SSF46934">
    <property type="entry name" value="UBA-like"/>
    <property type="match status" value="1"/>
</dbReference>
<dbReference type="PROSITE" id="PS51205">
    <property type="entry name" value="VPS9"/>
    <property type="match status" value="1"/>
</dbReference>
<feature type="compositionally biased region" description="Basic and acidic residues" evidence="2">
    <location>
        <begin position="1"/>
        <end position="11"/>
    </location>
</feature>
<dbReference type="InterPro" id="IPR003892">
    <property type="entry name" value="CUE"/>
</dbReference>
<dbReference type="InterPro" id="IPR037191">
    <property type="entry name" value="VPS9_dom_sf"/>
</dbReference>
<dbReference type="GO" id="GO:0005085">
    <property type="term" value="F:guanyl-nucleotide exchange factor activity"/>
    <property type="evidence" value="ECO:0007669"/>
    <property type="project" value="EnsemblFungi"/>
</dbReference>
<dbReference type="GeneID" id="34527142"/>
<dbReference type="AlphaFoldDB" id="J7S889"/>
<dbReference type="GO" id="GO:0043130">
    <property type="term" value="F:ubiquitin binding"/>
    <property type="evidence" value="ECO:0007669"/>
    <property type="project" value="EnsemblFungi"/>
</dbReference>
<evidence type="ECO:0000256" key="1">
    <source>
        <dbReference type="ARBA" id="ARBA00022786"/>
    </source>
</evidence>
<dbReference type="GO" id="GO:0005769">
    <property type="term" value="C:early endosome"/>
    <property type="evidence" value="ECO:0007669"/>
    <property type="project" value="EnsemblFungi"/>
</dbReference>
<evidence type="ECO:0008006" key="7">
    <source>
        <dbReference type="Google" id="ProtNLM"/>
    </source>
</evidence>
<dbReference type="Gene3D" id="1.20.1050.80">
    <property type="entry name" value="VPS9 domain"/>
    <property type="match status" value="1"/>
</dbReference>
<dbReference type="Gene3D" id="1.10.8.10">
    <property type="entry name" value="DNA helicase RuvA subunit, C-terminal domain"/>
    <property type="match status" value="1"/>
</dbReference>
<feature type="domain" description="CUE" evidence="3">
    <location>
        <begin position="418"/>
        <end position="461"/>
    </location>
</feature>
<dbReference type="FunFam" id="1.10.246.120:FF:000004">
    <property type="entry name" value="Vacuolar sorting protein"/>
    <property type="match status" value="1"/>
</dbReference>
<feature type="region of interest" description="Disordered" evidence="2">
    <location>
        <begin position="329"/>
        <end position="350"/>
    </location>
</feature>
<dbReference type="Pfam" id="PF02845">
    <property type="entry name" value="CUE"/>
    <property type="match status" value="1"/>
</dbReference>
<dbReference type="GO" id="GO:0006895">
    <property type="term" value="P:Golgi to endosome transport"/>
    <property type="evidence" value="ECO:0007669"/>
    <property type="project" value="EnsemblFungi"/>
</dbReference>
<keyword evidence="1" id="KW-0833">Ubl conjugation pathway</keyword>
<evidence type="ECO:0000259" key="4">
    <source>
        <dbReference type="PROSITE" id="PS51205"/>
    </source>
</evidence>
<evidence type="ECO:0000256" key="2">
    <source>
        <dbReference type="SAM" id="MobiDB-lite"/>
    </source>
</evidence>
<dbReference type="GO" id="GO:0000011">
    <property type="term" value="P:vacuole inheritance"/>
    <property type="evidence" value="ECO:0007669"/>
    <property type="project" value="EnsemblFungi"/>
</dbReference>
<name>J7S889_HUIN7</name>
<proteinExistence type="predicted"/>
<feature type="compositionally biased region" description="Basic and acidic residues" evidence="2">
    <location>
        <begin position="45"/>
        <end position="59"/>
    </location>
</feature>
<dbReference type="Pfam" id="PF02204">
    <property type="entry name" value="VPS9"/>
    <property type="match status" value="1"/>
</dbReference>
<dbReference type="Pfam" id="PF18151">
    <property type="entry name" value="DUF5601"/>
    <property type="match status" value="1"/>
</dbReference>
<gene>
    <name evidence="5" type="primary">KNAG0G03620</name>
    <name evidence="5" type="ordered locus">KNAG_0G03620</name>
</gene>
<dbReference type="PANTHER" id="PTHR23101:SF25">
    <property type="entry name" value="GTPASE-ACTIVATING PROTEIN AND VPS9 DOMAIN-CONTAINING PROTEIN 1"/>
    <property type="match status" value="1"/>
</dbReference>
<accession>J7S889</accession>
<dbReference type="SMART" id="SM00167">
    <property type="entry name" value="VPS9"/>
    <property type="match status" value="1"/>
</dbReference>
<dbReference type="SUPFAM" id="SSF109993">
    <property type="entry name" value="VPS9 domain"/>
    <property type="match status" value="1"/>
</dbReference>
<dbReference type="HOGENOM" id="CLU_007625_3_2_1"/>
<keyword evidence="6" id="KW-1185">Reference proteome</keyword>
<evidence type="ECO:0000313" key="5">
    <source>
        <dbReference type="EMBL" id="CCK71419.1"/>
    </source>
</evidence>
<dbReference type="EMBL" id="HE978320">
    <property type="protein sequence ID" value="CCK71419.1"/>
    <property type="molecule type" value="Genomic_DNA"/>
</dbReference>
<sequence length="461" mass="52757">MVNEEILREFDPLSGRNTATTSTKPSPEQTSEQQSDNSTHISGQDLRDESHGRVESEREDPPLGFQLFIQQLKTPEAEPIVKYLKSFLHNFCTRRVLWSASEQQKLISDFKTFIYDKLLVFEPFKSLTESQLTNAQEGLEKLIMGKLYSRCFSPSLKDSLNVKLDDEHEGDLLGDIKLRAKTEEYQFIELENLDISTEISTKLNKFMKLAINELSKINKFKAPRDKVVCILNCCKVIFGLLRHNNLDKEGADSFIPLLITVVLKGNVGNLYSNVKYIERFRDNKFMKSEETYYLSSVLGAINFIQEMDESTLTIADRDTFRKKYLSNQDTLEEQRRKETDETVNNNNDTLLPTTLDDVTNSMATMVNDFLLSYGGKNATGVTPTQPTVANDQNATQEIAEQENDAHINRLILQLEERDNEEALDTLQSMFPDIDKDIIHDIGEAKRYRIGECVDALLQIFN</sequence>
<dbReference type="GO" id="GO:0036010">
    <property type="term" value="P:protein localization to endosome"/>
    <property type="evidence" value="ECO:0007669"/>
    <property type="project" value="EnsemblFungi"/>
</dbReference>
<dbReference type="InterPro" id="IPR009060">
    <property type="entry name" value="UBA-like_sf"/>
</dbReference>
<dbReference type="InterPro" id="IPR041545">
    <property type="entry name" value="DUF5601"/>
</dbReference>
<dbReference type="PROSITE" id="PS51140">
    <property type="entry name" value="CUE"/>
    <property type="match status" value="1"/>
</dbReference>
<feature type="compositionally biased region" description="Polar residues" evidence="2">
    <location>
        <begin position="15"/>
        <end position="42"/>
    </location>
</feature>
<reference evidence="5 6" key="1">
    <citation type="journal article" date="2011" name="Proc. Natl. Acad. Sci. U.S.A.">
        <title>Evolutionary erosion of yeast sex chromosomes by mating-type switching accidents.</title>
        <authorList>
            <person name="Gordon J.L."/>
            <person name="Armisen D."/>
            <person name="Proux-Wera E."/>
            <person name="Oheigeartaigh S.S."/>
            <person name="Byrne K.P."/>
            <person name="Wolfe K.H."/>
        </authorList>
    </citation>
    <scope>NUCLEOTIDE SEQUENCE [LARGE SCALE GENOMIC DNA]</scope>
    <source>
        <strain evidence="6">ATCC MYA-139 / BCRC 22969 / CBS 8797 / CCRC 22969 / KCTC 17520 / NBRC 10181 / NCYC 3082</strain>
    </source>
</reference>
<dbReference type="KEGG" id="kng:KNAG_0G03620"/>
<dbReference type="GO" id="GO:0030139">
    <property type="term" value="C:endocytic vesicle"/>
    <property type="evidence" value="ECO:0007669"/>
    <property type="project" value="TreeGrafter"/>
</dbReference>
<protein>
    <recommendedName>
        <fullName evidence="7">VPS9 domain-containing protein</fullName>
    </recommendedName>
</protein>
<dbReference type="InterPro" id="IPR045046">
    <property type="entry name" value="Vps9-like"/>
</dbReference>
<feature type="region of interest" description="Disordered" evidence="2">
    <location>
        <begin position="1"/>
        <end position="59"/>
    </location>
</feature>
<feature type="domain" description="VPS9" evidence="4">
    <location>
        <begin position="172"/>
        <end position="313"/>
    </location>
</feature>
<dbReference type="GO" id="GO:0006623">
    <property type="term" value="P:protein targeting to vacuole"/>
    <property type="evidence" value="ECO:0007669"/>
    <property type="project" value="EnsemblFungi"/>
</dbReference>
<dbReference type="GO" id="GO:0005829">
    <property type="term" value="C:cytosol"/>
    <property type="evidence" value="ECO:0007669"/>
    <property type="project" value="EnsemblFungi"/>
</dbReference>
<evidence type="ECO:0000313" key="6">
    <source>
        <dbReference type="Proteomes" id="UP000006310"/>
    </source>
</evidence>
<dbReference type="Proteomes" id="UP000006310">
    <property type="component" value="Chromosome 7"/>
</dbReference>
<dbReference type="STRING" id="1071383.J7S889"/>
<dbReference type="GO" id="GO:0032511">
    <property type="term" value="P:late endosome to vacuole transport via multivesicular body sorting pathway"/>
    <property type="evidence" value="ECO:0007669"/>
    <property type="project" value="EnsemblFungi"/>
</dbReference>
<dbReference type="InterPro" id="IPR003123">
    <property type="entry name" value="VPS9"/>
</dbReference>
<reference evidence="6" key="2">
    <citation type="submission" date="2012-08" db="EMBL/GenBank/DDBJ databases">
        <title>Genome sequence of Kazachstania naganishii.</title>
        <authorList>
            <person name="Gordon J.L."/>
            <person name="Armisen D."/>
            <person name="Proux-Wera E."/>
            <person name="OhEigeartaigh S.S."/>
            <person name="Byrne K.P."/>
            <person name="Wolfe K.H."/>
        </authorList>
    </citation>
    <scope>NUCLEOTIDE SEQUENCE [LARGE SCALE GENOMIC DNA]</scope>
    <source>
        <strain evidence="6">ATCC MYA-139 / BCRC 22969 / CBS 8797 / CCRC 22969 / KCTC 17520 / NBRC 10181 / NCYC 3082</strain>
    </source>
</reference>
<organism evidence="5 6">
    <name type="scientific">Huiozyma naganishii (strain ATCC MYA-139 / BCRC 22969 / CBS 8797 / KCTC 17520 / NBRC 10181 / NCYC 3082 / Yp74L-3)</name>
    <name type="common">Yeast</name>
    <name type="synonym">Kazachstania naganishii</name>
    <dbReference type="NCBI Taxonomy" id="1071383"/>
    <lineage>
        <taxon>Eukaryota</taxon>
        <taxon>Fungi</taxon>
        <taxon>Dikarya</taxon>
        <taxon>Ascomycota</taxon>
        <taxon>Saccharomycotina</taxon>
        <taxon>Saccharomycetes</taxon>
        <taxon>Saccharomycetales</taxon>
        <taxon>Saccharomycetaceae</taxon>
        <taxon>Huiozyma</taxon>
    </lineage>
</organism>
<dbReference type="OrthoDB" id="300289at2759"/>
<dbReference type="eggNOG" id="KOG2319">
    <property type="taxonomic scope" value="Eukaryota"/>
</dbReference>